<evidence type="ECO:0000256" key="2">
    <source>
        <dbReference type="ARBA" id="ARBA00022692"/>
    </source>
</evidence>
<dbReference type="GO" id="GO:0016020">
    <property type="term" value="C:membrane"/>
    <property type="evidence" value="ECO:0007669"/>
    <property type="project" value="UniProtKB-SubCell"/>
</dbReference>
<evidence type="ECO:0000256" key="4">
    <source>
        <dbReference type="ARBA" id="ARBA00023136"/>
    </source>
</evidence>
<evidence type="ECO:0000256" key="1">
    <source>
        <dbReference type="ARBA" id="ARBA00004141"/>
    </source>
</evidence>
<feature type="transmembrane region" description="Helical" evidence="5">
    <location>
        <begin position="59"/>
        <end position="77"/>
    </location>
</feature>
<evidence type="ECO:0000256" key="3">
    <source>
        <dbReference type="ARBA" id="ARBA00022989"/>
    </source>
</evidence>
<dbReference type="PANTHER" id="PTHR32012:SF2">
    <property type="entry name" value="TRANSMEMBRANE PROTEIN 182"/>
    <property type="match status" value="1"/>
</dbReference>
<feature type="transmembrane region" description="Helical" evidence="5">
    <location>
        <begin position="22"/>
        <end position="47"/>
    </location>
</feature>
<comment type="subcellular location">
    <subcellularLocation>
        <location evidence="1">Membrane</location>
        <topology evidence="1">Multi-pass membrane protein</topology>
    </subcellularLocation>
</comment>
<dbReference type="Pfam" id="PF13903">
    <property type="entry name" value="Claudin_2"/>
    <property type="match status" value="1"/>
</dbReference>
<keyword evidence="4 5" id="KW-0472">Membrane</keyword>
<feature type="transmembrane region" description="Helical" evidence="5">
    <location>
        <begin position="105"/>
        <end position="127"/>
    </location>
</feature>
<organism evidence="6 7">
    <name type="scientific">Engystomops pustulosus</name>
    <name type="common">Tungara frog</name>
    <name type="synonym">Physalaemus pustulosus</name>
    <dbReference type="NCBI Taxonomy" id="76066"/>
    <lineage>
        <taxon>Eukaryota</taxon>
        <taxon>Metazoa</taxon>
        <taxon>Chordata</taxon>
        <taxon>Craniata</taxon>
        <taxon>Vertebrata</taxon>
        <taxon>Euteleostomi</taxon>
        <taxon>Amphibia</taxon>
        <taxon>Batrachia</taxon>
        <taxon>Anura</taxon>
        <taxon>Neobatrachia</taxon>
        <taxon>Hyloidea</taxon>
        <taxon>Leptodactylidae</taxon>
        <taxon>Leiuperinae</taxon>
        <taxon>Engystomops</taxon>
    </lineage>
</organism>
<accession>A0AAV6Z0X2</accession>
<dbReference type="InterPro" id="IPR004031">
    <property type="entry name" value="PMP22/EMP/MP20/Claudin"/>
</dbReference>
<evidence type="ECO:0000313" key="7">
    <source>
        <dbReference type="Proteomes" id="UP000824782"/>
    </source>
</evidence>
<comment type="caution">
    <text evidence="6">The sequence shown here is derived from an EMBL/GenBank/DDBJ whole genome shotgun (WGS) entry which is preliminary data.</text>
</comment>
<evidence type="ECO:0000313" key="6">
    <source>
        <dbReference type="EMBL" id="KAG8539888.1"/>
    </source>
</evidence>
<dbReference type="Gene3D" id="1.20.140.150">
    <property type="match status" value="1"/>
</dbReference>
<dbReference type="EMBL" id="WNYA01012494">
    <property type="protein sequence ID" value="KAG8539888.1"/>
    <property type="molecule type" value="Genomic_DNA"/>
</dbReference>
<reference evidence="6" key="1">
    <citation type="thesis" date="2020" institute="ProQuest LLC" country="789 East Eisenhower Parkway, Ann Arbor, MI, USA">
        <title>Comparative Genomics and Chromosome Evolution.</title>
        <authorList>
            <person name="Mudd A.B."/>
        </authorList>
    </citation>
    <scope>NUCLEOTIDE SEQUENCE</scope>
    <source>
        <strain evidence="6">237g6f4</strain>
        <tissue evidence="6">Blood</tissue>
    </source>
</reference>
<dbReference type="Proteomes" id="UP000824782">
    <property type="component" value="Unassembled WGS sequence"/>
</dbReference>
<dbReference type="InterPro" id="IPR026763">
    <property type="entry name" value="TMEM182"/>
</dbReference>
<evidence type="ECO:0000256" key="5">
    <source>
        <dbReference type="SAM" id="Phobius"/>
    </source>
</evidence>
<keyword evidence="3 5" id="KW-1133">Transmembrane helix</keyword>
<dbReference type="PANTHER" id="PTHR32012">
    <property type="entry name" value="TRANSMEMBRANE PROTEIN 182-RELATED"/>
    <property type="match status" value="1"/>
</dbReference>
<dbReference type="AlphaFoldDB" id="A0AAV6Z0X2"/>
<keyword evidence="7" id="KW-1185">Reference proteome</keyword>
<protein>
    <recommendedName>
        <fullName evidence="8">Transmembrane protein 182</fullName>
    </recommendedName>
</protein>
<evidence type="ECO:0008006" key="8">
    <source>
        <dbReference type="Google" id="ProtNLM"/>
    </source>
</evidence>
<proteinExistence type="predicted"/>
<name>A0AAV6Z0X2_ENGPU</name>
<gene>
    <name evidence="6" type="ORF">GDO81_020160</name>
</gene>
<keyword evidence="2 5" id="KW-0812">Transmembrane</keyword>
<sequence>MPIAAGPVPHPSYDPTAVYRGFWTAFIILAVMASVVGGLLLVCAVPFAAARLYKVGGGFLIASGVLLALLISLFALWKEFAADLERYILLERSRSCPPESHLHVYYGWSFMFASSGAPLVLLSGLLFQCISRSLHAPPEK</sequence>